<keyword evidence="6" id="KW-1185">Reference proteome</keyword>
<dbReference type="PANTHER" id="PTHR37828:SF1">
    <property type="entry name" value="YCII-RELATED DOMAIN-CONTAINING PROTEIN"/>
    <property type="match status" value="1"/>
</dbReference>
<dbReference type="RefSeq" id="WP_016546200.1">
    <property type="nucleotide sequence ID" value="NZ_JBHILI010000001.1"/>
</dbReference>
<protein>
    <submittedName>
        <fullName evidence="3">YciI family protein</fullName>
    </submittedName>
</protein>
<dbReference type="Pfam" id="PF03795">
    <property type="entry name" value="YCII"/>
    <property type="match status" value="1"/>
</dbReference>
<sequence length="98" mass="11499">MKFFLVELEYTVPLEILDKTVPAHREFLQIQYDKGVFLLSGPKEPRVGGLILARANSLEELQGILINDPFSQQKYANYKYTEFHPVKLQPYIKQWVEE</sequence>
<dbReference type="PANTHER" id="PTHR37828">
    <property type="entry name" value="GSR2449 PROTEIN"/>
    <property type="match status" value="1"/>
</dbReference>
<comment type="similarity">
    <text evidence="1">Belongs to the YciI family.</text>
</comment>
<dbReference type="Proteomes" id="UP001580391">
    <property type="component" value="Unassembled WGS sequence"/>
</dbReference>
<dbReference type="InterPro" id="IPR011008">
    <property type="entry name" value="Dimeric_a/b-barrel"/>
</dbReference>
<dbReference type="EMBL" id="JBHILJ010000001">
    <property type="protein sequence ID" value="MFB5735406.1"/>
    <property type="molecule type" value="Genomic_DNA"/>
</dbReference>
<evidence type="ECO:0000313" key="3">
    <source>
        <dbReference type="EMBL" id="MFB5735406.1"/>
    </source>
</evidence>
<comment type="caution">
    <text evidence="4">The sequence shown here is derived from an EMBL/GenBank/DDBJ whole genome shotgun (WGS) entry which is preliminary data.</text>
</comment>
<gene>
    <name evidence="3" type="ORF">ACE5IX_02745</name>
    <name evidence="4" type="ORF">CH371_04570</name>
</gene>
<dbReference type="AlphaFoldDB" id="A0A2M9ZFW1"/>
<reference evidence="3 6" key="2">
    <citation type="submission" date="2024-09" db="EMBL/GenBank/DDBJ databases">
        <title>Taxonomic and Genotyping Characterization of Leptospira Strains isolated from Multiple Sources in Colombia highlights the importance of intermediate species.</title>
        <authorList>
            <person name="Torres Higuera L."/>
            <person name="Rojas Tapias D."/>
            <person name="Jimenez Velasquez S."/>
            <person name="Renjifo Ibanez C."/>
        </authorList>
    </citation>
    <scope>NUCLEOTIDE SEQUENCE [LARGE SCALE GENOMIC DNA]</scope>
    <source>
        <strain evidence="3 6">Lep080</strain>
    </source>
</reference>
<evidence type="ECO:0000259" key="2">
    <source>
        <dbReference type="Pfam" id="PF03795"/>
    </source>
</evidence>
<reference evidence="4 5" key="1">
    <citation type="submission" date="2017-07" db="EMBL/GenBank/DDBJ databases">
        <title>Leptospira spp. isolated from tropical soils.</title>
        <authorList>
            <person name="Thibeaux R."/>
            <person name="Iraola G."/>
            <person name="Ferres I."/>
            <person name="Bierque E."/>
            <person name="Girault D."/>
            <person name="Soupe-Gilbert M.-E."/>
            <person name="Picardeau M."/>
            <person name="Goarant C."/>
        </authorList>
    </citation>
    <scope>NUCLEOTIDE SEQUENCE [LARGE SCALE GENOMIC DNA]</scope>
    <source>
        <strain evidence="4 5">FH2-C-A2</strain>
    </source>
</reference>
<proteinExistence type="inferred from homology"/>
<feature type="domain" description="YCII-related" evidence="2">
    <location>
        <begin position="7"/>
        <end position="83"/>
    </location>
</feature>
<dbReference type="EMBL" id="NPDT01000001">
    <property type="protein sequence ID" value="PJZ67320.1"/>
    <property type="molecule type" value="Genomic_DNA"/>
</dbReference>
<evidence type="ECO:0000313" key="4">
    <source>
        <dbReference type="EMBL" id="PJZ67320.1"/>
    </source>
</evidence>
<dbReference type="SUPFAM" id="SSF54909">
    <property type="entry name" value="Dimeric alpha+beta barrel"/>
    <property type="match status" value="1"/>
</dbReference>
<organism evidence="4 5">
    <name type="scientific">Leptospira wolffii</name>
    <dbReference type="NCBI Taxonomy" id="409998"/>
    <lineage>
        <taxon>Bacteria</taxon>
        <taxon>Pseudomonadati</taxon>
        <taxon>Spirochaetota</taxon>
        <taxon>Spirochaetia</taxon>
        <taxon>Leptospirales</taxon>
        <taxon>Leptospiraceae</taxon>
        <taxon>Leptospira</taxon>
    </lineage>
</organism>
<evidence type="ECO:0000313" key="5">
    <source>
        <dbReference type="Proteomes" id="UP000231912"/>
    </source>
</evidence>
<dbReference type="Proteomes" id="UP000231912">
    <property type="component" value="Unassembled WGS sequence"/>
</dbReference>
<dbReference type="InterPro" id="IPR005545">
    <property type="entry name" value="YCII"/>
</dbReference>
<dbReference type="Gene3D" id="3.30.70.1060">
    <property type="entry name" value="Dimeric alpha+beta barrel"/>
    <property type="match status" value="1"/>
</dbReference>
<evidence type="ECO:0000256" key="1">
    <source>
        <dbReference type="ARBA" id="ARBA00007689"/>
    </source>
</evidence>
<accession>A0A2M9ZFW1</accession>
<evidence type="ECO:0000313" key="6">
    <source>
        <dbReference type="Proteomes" id="UP001580391"/>
    </source>
</evidence>
<name>A0A2M9ZFW1_9LEPT</name>